<gene>
    <name evidence="3" type="ORF">ABEG17_15065</name>
</gene>
<sequence length="147" mass="16667">MTIQGEYVPSPTAWVREQVEKIEETGTTRSVSVQDREVVMLTMLGVSGKVRKVPLMRVEHDGVYAAVASKGGAPEHPAWYANVRKNPVLDLQDDDRTWTVRAREIEGAERKEWWERCVAAFPPYAEYQVNTDRLIPVLLLEPVSDSD</sequence>
<reference evidence="3" key="1">
    <citation type="submission" date="2024-05" db="EMBL/GenBank/DDBJ databases">
        <authorList>
            <person name="Kim S."/>
            <person name="Heo J."/>
            <person name="Choi H."/>
            <person name="Choi Y."/>
            <person name="Kwon S.-W."/>
            <person name="Kim Y."/>
        </authorList>
    </citation>
    <scope>NUCLEOTIDE SEQUENCE</scope>
    <source>
        <strain evidence="3">KACC 23699</strain>
    </source>
</reference>
<evidence type="ECO:0000256" key="2">
    <source>
        <dbReference type="ARBA" id="ARBA00049106"/>
    </source>
</evidence>
<dbReference type="AlphaFoldDB" id="A0AAU7JRQ7"/>
<comment type="catalytic activity">
    <reaction evidence="2">
        <text>oxidized coenzyme F420-(gamma-L-Glu)(n) + a quinol + H(+) = reduced coenzyme F420-(gamma-L-Glu)(n) + a quinone</text>
        <dbReference type="Rhea" id="RHEA:39663"/>
        <dbReference type="Rhea" id="RHEA-COMP:12939"/>
        <dbReference type="Rhea" id="RHEA-COMP:14378"/>
        <dbReference type="ChEBI" id="CHEBI:15378"/>
        <dbReference type="ChEBI" id="CHEBI:24646"/>
        <dbReference type="ChEBI" id="CHEBI:132124"/>
        <dbReference type="ChEBI" id="CHEBI:133980"/>
        <dbReference type="ChEBI" id="CHEBI:139511"/>
    </reaction>
</comment>
<dbReference type="Pfam" id="PF04075">
    <property type="entry name" value="F420H2_quin_red"/>
    <property type="match status" value="1"/>
</dbReference>
<dbReference type="EMBL" id="CP157483">
    <property type="protein sequence ID" value="XBO42876.1"/>
    <property type="molecule type" value="Genomic_DNA"/>
</dbReference>
<dbReference type="PANTHER" id="PTHR39428">
    <property type="entry name" value="F420H(2)-DEPENDENT QUINONE REDUCTASE RV1261C"/>
    <property type="match status" value="1"/>
</dbReference>
<evidence type="ECO:0000256" key="1">
    <source>
        <dbReference type="ARBA" id="ARBA00008710"/>
    </source>
</evidence>
<evidence type="ECO:0000313" key="3">
    <source>
        <dbReference type="EMBL" id="XBO42876.1"/>
    </source>
</evidence>
<protein>
    <submittedName>
        <fullName evidence="3">Nitroreductase family deazaflavin-dependent oxidoreductase</fullName>
    </submittedName>
</protein>
<name>A0AAU7JRQ7_9MICO</name>
<organism evidence="3">
    <name type="scientific">Pedococcus sp. KACC 23699</name>
    <dbReference type="NCBI Taxonomy" id="3149228"/>
    <lineage>
        <taxon>Bacteria</taxon>
        <taxon>Bacillati</taxon>
        <taxon>Actinomycetota</taxon>
        <taxon>Actinomycetes</taxon>
        <taxon>Micrococcales</taxon>
        <taxon>Intrasporangiaceae</taxon>
        <taxon>Pedococcus</taxon>
    </lineage>
</organism>
<dbReference type="InterPro" id="IPR004378">
    <property type="entry name" value="F420H2_quin_Rdtase"/>
</dbReference>
<dbReference type="NCBIfam" id="TIGR00026">
    <property type="entry name" value="hi_GC_TIGR00026"/>
    <property type="match status" value="1"/>
</dbReference>
<dbReference type="PANTHER" id="PTHR39428:SF3">
    <property type="entry name" value="DEAZAFLAVIN-DEPENDENT NITROREDUCTASE"/>
    <property type="match status" value="1"/>
</dbReference>
<comment type="similarity">
    <text evidence="1">Belongs to the F420H(2)-dependent quinone reductase family.</text>
</comment>
<dbReference type="RefSeq" id="WP_406830301.1">
    <property type="nucleotide sequence ID" value="NZ_CP157483.1"/>
</dbReference>
<proteinExistence type="inferred from homology"/>
<accession>A0AAU7JRQ7</accession>
<dbReference type="GO" id="GO:0016491">
    <property type="term" value="F:oxidoreductase activity"/>
    <property type="evidence" value="ECO:0007669"/>
    <property type="project" value="InterPro"/>
</dbReference>
<dbReference type="Gene3D" id="2.30.110.10">
    <property type="entry name" value="Electron Transport, Fmn-binding Protein, Chain A"/>
    <property type="match status" value="1"/>
</dbReference>
<dbReference type="GO" id="GO:0070967">
    <property type="term" value="F:coenzyme F420 binding"/>
    <property type="evidence" value="ECO:0007669"/>
    <property type="project" value="TreeGrafter"/>
</dbReference>
<dbReference type="GO" id="GO:0005886">
    <property type="term" value="C:plasma membrane"/>
    <property type="evidence" value="ECO:0007669"/>
    <property type="project" value="TreeGrafter"/>
</dbReference>
<dbReference type="InterPro" id="IPR012349">
    <property type="entry name" value="Split_barrel_FMN-bd"/>
</dbReference>